<dbReference type="OrthoDB" id="5835136at2759"/>
<dbReference type="Pfam" id="PF10568">
    <property type="entry name" value="Tom37"/>
    <property type="match status" value="1"/>
</dbReference>
<evidence type="ECO:0000256" key="7">
    <source>
        <dbReference type="ARBA" id="ARBA00023136"/>
    </source>
</evidence>
<dbReference type="PANTHER" id="PTHR12289">
    <property type="entry name" value="METAXIN RELATED"/>
    <property type="match status" value="1"/>
</dbReference>
<accession>A0A4P9Z2D1</accession>
<sequence>MSRSPASLTLYSWAGRWGLPTVDPFCLGVLAYLSLSEAEWSTYNANDPTLSPSGELPLLKVGEHQLVAGSEDIIRQLQTMGYDLDAALTKEEQAEAIAYRTMVEHVLYEAQLYEWFMVEDNFVEVVRPMYSRMSPIYTRYIVPIRMRNAAKERLAQAEYNKYKTSKEGGSSSSSEVDAADKKAAPSEATKLPPQMIARVRDCYNALLAKLGDQMYMFGEKPSSLDAVVYGHLALHLYADEFRHATLRSILSADEYRRLEAYCYNIRAVSELTMPTPLATCPPLPSTLSGILALPGRVLFGGDGWRAIREYWSSWRGRETATDAKRTGQADVMSPEERGFNRRRWLSILGGIGLMVGYVLWHGLVRIEFASDDEDDAAAASMLEGDEDEAVEAVAEEYPALTSEDLLKSVF</sequence>
<dbReference type="PANTHER" id="PTHR12289:SF41">
    <property type="entry name" value="FAILED AXON CONNECTIONS-RELATED"/>
    <property type="match status" value="1"/>
</dbReference>
<evidence type="ECO:0000256" key="3">
    <source>
        <dbReference type="ARBA" id="ARBA00022448"/>
    </source>
</evidence>
<feature type="compositionally biased region" description="Low complexity" evidence="8">
    <location>
        <begin position="167"/>
        <end position="176"/>
    </location>
</feature>
<feature type="region of interest" description="Disordered" evidence="8">
    <location>
        <begin position="163"/>
        <end position="187"/>
    </location>
</feature>
<dbReference type="CDD" id="cd03054">
    <property type="entry name" value="GST_N_Metaxin"/>
    <property type="match status" value="1"/>
</dbReference>
<evidence type="ECO:0000256" key="8">
    <source>
        <dbReference type="SAM" id="MobiDB-lite"/>
    </source>
</evidence>
<comment type="subcellular location">
    <subcellularLocation>
        <location evidence="1">Mitochondrion outer membrane</location>
    </subcellularLocation>
</comment>
<dbReference type="GO" id="GO:0001401">
    <property type="term" value="C:SAM complex"/>
    <property type="evidence" value="ECO:0007669"/>
    <property type="project" value="InterPro"/>
</dbReference>
<feature type="domain" description="Metaxin glutathione S-transferase" evidence="10">
    <location>
        <begin position="200"/>
        <end position="265"/>
    </location>
</feature>
<keyword evidence="5" id="KW-0653">Protein transport</keyword>
<evidence type="ECO:0000256" key="4">
    <source>
        <dbReference type="ARBA" id="ARBA00022787"/>
    </source>
</evidence>
<protein>
    <recommendedName>
        <fullName evidence="13">Tom37 C-terminal domain-containing protein</fullName>
    </recommendedName>
</protein>
<dbReference type="Pfam" id="PF17171">
    <property type="entry name" value="GST_C_6"/>
    <property type="match status" value="1"/>
</dbReference>
<evidence type="ECO:0000256" key="2">
    <source>
        <dbReference type="ARBA" id="ARBA00009170"/>
    </source>
</evidence>
<dbReference type="InterPro" id="IPR019564">
    <property type="entry name" value="Sam37/metaxin_N"/>
</dbReference>
<keyword evidence="4" id="KW-1000">Mitochondrion outer membrane</keyword>
<comment type="similarity">
    <text evidence="2">Belongs to the metaxin family.</text>
</comment>
<evidence type="ECO:0000256" key="5">
    <source>
        <dbReference type="ARBA" id="ARBA00022927"/>
    </source>
</evidence>
<name>A0A4P9Z2D1_9FUNG</name>
<dbReference type="GO" id="GO:0007005">
    <property type="term" value="P:mitochondrion organization"/>
    <property type="evidence" value="ECO:0007669"/>
    <property type="project" value="TreeGrafter"/>
</dbReference>
<dbReference type="InterPro" id="IPR050931">
    <property type="entry name" value="Mito_Protein_Transport_Metaxin"/>
</dbReference>
<evidence type="ECO:0000259" key="10">
    <source>
        <dbReference type="Pfam" id="PF17171"/>
    </source>
</evidence>
<keyword evidence="6" id="KW-0496">Mitochondrion</keyword>
<proteinExistence type="inferred from homology"/>
<evidence type="ECO:0000259" key="9">
    <source>
        <dbReference type="Pfam" id="PF10568"/>
    </source>
</evidence>
<dbReference type="AlphaFoldDB" id="A0A4P9Z2D1"/>
<dbReference type="InterPro" id="IPR033468">
    <property type="entry name" value="Metaxin_GST"/>
</dbReference>
<evidence type="ECO:0000313" key="11">
    <source>
        <dbReference type="EMBL" id="RKP26546.1"/>
    </source>
</evidence>
<keyword evidence="12" id="KW-1185">Reference proteome</keyword>
<evidence type="ECO:0000313" key="12">
    <source>
        <dbReference type="Proteomes" id="UP000278143"/>
    </source>
</evidence>
<keyword evidence="3" id="KW-0813">Transport</keyword>
<dbReference type="InterPro" id="IPR036282">
    <property type="entry name" value="Glutathione-S-Trfase_C_sf"/>
</dbReference>
<gene>
    <name evidence="11" type="ORF">SYNPS1DRAFT_27773</name>
</gene>
<evidence type="ECO:0000256" key="1">
    <source>
        <dbReference type="ARBA" id="ARBA00004294"/>
    </source>
</evidence>
<dbReference type="GO" id="GO:0015031">
    <property type="term" value="P:protein transport"/>
    <property type="evidence" value="ECO:0007669"/>
    <property type="project" value="UniProtKB-KW"/>
</dbReference>
<feature type="domain" description="Mitochondrial outer membrane transport complex Sam37/metaxin N-terminal" evidence="9">
    <location>
        <begin position="26"/>
        <end position="147"/>
    </location>
</feature>
<dbReference type="Proteomes" id="UP000278143">
    <property type="component" value="Unassembled WGS sequence"/>
</dbReference>
<evidence type="ECO:0000256" key="6">
    <source>
        <dbReference type="ARBA" id="ARBA00023128"/>
    </source>
</evidence>
<keyword evidence="7" id="KW-0472">Membrane</keyword>
<dbReference type="EMBL" id="KZ989396">
    <property type="protein sequence ID" value="RKP26546.1"/>
    <property type="molecule type" value="Genomic_DNA"/>
</dbReference>
<dbReference type="SUPFAM" id="SSF47616">
    <property type="entry name" value="GST C-terminal domain-like"/>
    <property type="match status" value="1"/>
</dbReference>
<reference evidence="12" key="1">
    <citation type="journal article" date="2018" name="Nat. Microbiol.">
        <title>Leveraging single-cell genomics to expand the fungal tree of life.</title>
        <authorList>
            <person name="Ahrendt S.R."/>
            <person name="Quandt C.A."/>
            <person name="Ciobanu D."/>
            <person name="Clum A."/>
            <person name="Salamov A."/>
            <person name="Andreopoulos B."/>
            <person name="Cheng J.F."/>
            <person name="Woyke T."/>
            <person name="Pelin A."/>
            <person name="Henrissat B."/>
            <person name="Reynolds N.K."/>
            <person name="Benny G.L."/>
            <person name="Smith M.E."/>
            <person name="James T.Y."/>
            <person name="Grigoriev I.V."/>
        </authorList>
    </citation>
    <scope>NUCLEOTIDE SEQUENCE [LARGE SCALE GENOMIC DNA]</scope>
    <source>
        <strain evidence="12">Benny S71-1</strain>
    </source>
</reference>
<evidence type="ECO:0008006" key="13">
    <source>
        <dbReference type="Google" id="ProtNLM"/>
    </source>
</evidence>
<organism evidence="11 12">
    <name type="scientific">Syncephalis pseudoplumigaleata</name>
    <dbReference type="NCBI Taxonomy" id="1712513"/>
    <lineage>
        <taxon>Eukaryota</taxon>
        <taxon>Fungi</taxon>
        <taxon>Fungi incertae sedis</taxon>
        <taxon>Zoopagomycota</taxon>
        <taxon>Zoopagomycotina</taxon>
        <taxon>Zoopagomycetes</taxon>
        <taxon>Zoopagales</taxon>
        <taxon>Piptocephalidaceae</taxon>
        <taxon>Syncephalis</taxon>
    </lineage>
</organism>